<dbReference type="AlphaFoldDB" id="W7AW91"/>
<comment type="caution">
    <text evidence="1">The sequence shown here is derived from an EMBL/GenBank/DDBJ whole genome shotgun (WGS) entry which is preliminary data.</text>
</comment>
<dbReference type="InterPro" id="IPR029052">
    <property type="entry name" value="Metallo-depent_PP-like"/>
</dbReference>
<proteinExistence type="predicted"/>
<dbReference type="SUPFAM" id="SSF56300">
    <property type="entry name" value="Metallo-dependent phosphatases"/>
    <property type="match status" value="1"/>
</dbReference>
<keyword evidence="2" id="KW-1185">Reference proteome</keyword>
<organism evidence="1 2">
    <name type="scientific">Listeria aquatica FSL S10-1188</name>
    <dbReference type="NCBI Taxonomy" id="1265818"/>
    <lineage>
        <taxon>Bacteria</taxon>
        <taxon>Bacillati</taxon>
        <taxon>Bacillota</taxon>
        <taxon>Bacilli</taxon>
        <taxon>Bacillales</taxon>
        <taxon>Listeriaceae</taxon>
        <taxon>Listeria</taxon>
    </lineage>
</organism>
<evidence type="ECO:0000313" key="2">
    <source>
        <dbReference type="Proteomes" id="UP000019246"/>
    </source>
</evidence>
<dbReference type="EMBL" id="AOCG01000007">
    <property type="protein sequence ID" value="EUJ19354.1"/>
    <property type="molecule type" value="Genomic_DNA"/>
</dbReference>
<evidence type="ECO:0008006" key="3">
    <source>
        <dbReference type="Google" id="ProtNLM"/>
    </source>
</evidence>
<accession>W7AW91</accession>
<protein>
    <recommendedName>
        <fullName evidence="3">Calcineurin-like phosphoesterase domain-containing protein</fullName>
    </recommendedName>
</protein>
<dbReference type="Gene3D" id="3.60.21.10">
    <property type="match status" value="1"/>
</dbReference>
<reference evidence="1 2" key="1">
    <citation type="journal article" date="2014" name="Int. J. Syst. Evol. Microbiol.">
        <title>Listeria floridensis sp. nov., Listeria aquatica sp. nov., Listeria cornellensis sp. nov., Listeria riparia sp. nov. and Listeria grandensis sp. nov., from agricultural and natural environments.</title>
        <authorList>
            <person name="den Bakker H.C."/>
            <person name="Warchocki S."/>
            <person name="Wright E.M."/>
            <person name="Allred A.F."/>
            <person name="Ahlstrom C."/>
            <person name="Manuel C.S."/>
            <person name="Stasiewicz M.J."/>
            <person name="Burrell A."/>
            <person name="Roof S."/>
            <person name="Strawn L."/>
            <person name="Fortes E.D."/>
            <person name="Nightingale K.K."/>
            <person name="Kephart D."/>
            <person name="Wiedmann M."/>
        </authorList>
    </citation>
    <scope>NUCLEOTIDE SEQUENCE [LARGE SCALE GENOMIC DNA]</scope>
    <source>
        <strain evidence="1 2">FSL S10-1188</strain>
    </source>
</reference>
<sequence length="36" mass="3899">MTKIAVFSDVHGNMTALSAVLEDSLARGVTEHFFFG</sequence>
<dbReference type="Proteomes" id="UP000019246">
    <property type="component" value="Unassembled WGS sequence"/>
</dbReference>
<dbReference type="STRING" id="1265818.MAQA_07132"/>
<evidence type="ECO:0000313" key="1">
    <source>
        <dbReference type="EMBL" id="EUJ19354.1"/>
    </source>
</evidence>
<gene>
    <name evidence="1" type="ORF">MAQA_07132</name>
</gene>
<name>W7AW91_9LIST</name>